<dbReference type="GO" id="GO:0006508">
    <property type="term" value="P:proteolysis"/>
    <property type="evidence" value="ECO:0007669"/>
    <property type="project" value="UniProtKB-KW"/>
</dbReference>
<evidence type="ECO:0000259" key="5">
    <source>
        <dbReference type="Pfam" id="PF02902"/>
    </source>
</evidence>
<keyword evidence="2" id="KW-0645">Protease</keyword>
<dbReference type="AlphaFoldDB" id="A0AA35VTL3"/>
<dbReference type="EMBL" id="OX465077">
    <property type="protein sequence ID" value="CAI9267522.1"/>
    <property type="molecule type" value="Genomic_DNA"/>
</dbReference>
<dbReference type="Gene3D" id="3.40.395.10">
    <property type="entry name" value="Adenoviral Proteinase, Chain A"/>
    <property type="match status" value="1"/>
</dbReference>
<keyword evidence="7" id="KW-1185">Reference proteome</keyword>
<dbReference type="InterPro" id="IPR003653">
    <property type="entry name" value="Peptidase_C48_C"/>
</dbReference>
<dbReference type="GO" id="GO:0008234">
    <property type="term" value="F:cysteine-type peptidase activity"/>
    <property type="evidence" value="ECO:0007669"/>
    <property type="project" value="InterPro"/>
</dbReference>
<proteinExistence type="inferred from homology"/>
<reference evidence="6" key="1">
    <citation type="submission" date="2023-04" db="EMBL/GenBank/DDBJ databases">
        <authorList>
            <person name="Vijverberg K."/>
            <person name="Xiong W."/>
            <person name="Schranz E."/>
        </authorList>
    </citation>
    <scope>NUCLEOTIDE SEQUENCE</scope>
</reference>
<feature type="compositionally biased region" description="Low complexity" evidence="4">
    <location>
        <begin position="97"/>
        <end position="112"/>
    </location>
</feature>
<feature type="region of interest" description="Disordered" evidence="4">
    <location>
        <begin position="84"/>
        <end position="118"/>
    </location>
</feature>
<comment type="similarity">
    <text evidence="1">Belongs to the peptidase C48 family.</text>
</comment>
<accession>A0AA35VTL3</accession>
<evidence type="ECO:0000256" key="2">
    <source>
        <dbReference type="ARBA" id="ARBA00022670"/>
    </source>
</evidence>
<dbReference type="Proteomes" id="UP001177003">
    <property type="component" value="Chromosome 1"/>
</dbReference>
<evidence type="ECO:0000313" key="6">
    <source>
        <dbReference type="EMBL" id="CAI9267522.1"/>
    </source>
</evidence>
<keyword evidence="3" id="KW-0378">Hydrolase</keyword>
<name>A0AA35VTL3_LACSI</name>
<evidence type="ECO:0000256" key="4">
    <source>
        <dbReference type="SAM" id="MobiDB-lite"/>
    </source>
</evidence>
<feature type="domain" description="Ubiquitin-like protease family profile" evidence="5">
    <location>
        <begin position="348"/>
        <end position="383"/>
    </location>
</feature>
<organism evidence="6 7">
    <name type="scientific">Lactuca saligna</name>
    <name type="common">Willowleaf lettuce</name>
    <dbReference type="NCBI Taxonomy" id="75948"/>
    <lineage>
        <taxon>Eukaryota</taxon>
        <taxon>Viridiplantae</taxon>
        <taxon>Streptophyta</taxon>
        <taxon>Embryophyta</taxon>
        <taxon>Tracheophyta</taxon>
        <taxon>Spermatophyta</taxon>
        <taxon>Magnoliopsida</taxon>
        <taxon>eudicotyledons</taxon>
        <taxon>Gunneridae</taxon>
        <taxon>Pentapetalae</taxon>
        <taxon>asterids</taxon>
        <taxon>campanulids</taxon>
        <taxon>Asterales</taxon>
        <taxon>Asteraceae</taxon>
        <taxon>Cichorioideae</taxon>
        <taxon>Cichorieae</taxon>
        <taxon>Lactucinae</taxon>
        <taxon>Lactuca</taxon>
    </lineage>
</organism>
<evidence type="ECO:0000256" key="3">
    <source>
        <dbReference type="ARBA" id="ARBA00022801"/>
    </source>
</evidence>
<dbReference type="Pfam" id="PF02902">
    <property type="entry name" value="Peptidase_C48"/>
    <property type="match status" value="1"/>
</dbReference>
<evidence type="ECO:0000313" key="7">
    <source>
        <dbReference type="Proteomes" id="UP001177003"/>
    </source>
</evidence>
<evidence type="ECO:0000256" key="1">
    <source>
        <dbReference type="ARBA" id="ARBA00005234"/>
    </source>
</evidence>
<protein>
    <recommendedName>
        <fullName evidence="5">Ubiquitin-like protease family profile domain-containing protein</fullName>
    </recommendedName>
</protein>
<gene>
    <name evidence="6" type="ORF">LSALG_LOCUS8000</name>
</gene>
<sequence>MFAWRTYLWRYSETQSRLWFGKISKYLRDNEDEGYTKTMKYTLLGFQFPFKDNNIPRDFEPTPVEINLPFFVRYVNWILDKVQSPPQQHSPPKERSPSPQLMSPPMQRSPSPWNQFQGADYTSASHFQETSHGPVENSKIDKLFCVVNELKTTIEHFGKRMDNWEKDKQFGVNDMENVDVREAFFGGLGPESGHTYVHTPPPVVDVEDNTATPIKGWIKMKSKFCRDPYTQVPSMTEPLKNRKGKKHRRKIMLQKDNYYADCDDEFWKLWGKKMGVVFVEHRLLRGIDMNWEFWSTLLGIGSGWFLSEEISSSNCRWTIINPEGTTLEPGKQHYLRRISAGMVDGPHWKDIDRVLIPINIPQLHWYLVDLDLLTWKVTIYDSAEWRGFFKKIQMTVVSNCWEIVY</sequence>
<dbReference type="InterPro" id="IPR038765">
    <property type="entry name" value="Papain-like_cys_pep_sf"/>
</dbReference>
<dbReference type="SUPFAM" id="SSF54001">
    <property type="entry name" value="Cysteine proteinases"/>
    <property type="match status" value="1"/>
</dbReference>